<dbReference type="AlphaFoldDB" id="A0AAD8J791"/>
<feature type="domain" description="TF-B3" evidence="6">
    <location>
        <begin position="649"/>
        <end position="701"/>
    </location>
</feature>
<keyword evidence="3" id="KW-0238">DNA-binding</keyword>
<keyword evidence="4" id="KW-0804">Transcription</keyword>
<proteinExistence type="predicted"/>
<organism evidence="7 8">
    <name type="scientific">Heracleum sosnowskyi</name>
    <dbReference type="NCBI Taxonomy" id="360622"/>
    <lineage>
        <taxon>Eukaryota</taxon>
        <taxon>Viridiplantae</taxon>
        <taxon>Streptophyta</taxon>
        <taxon>Embryophyta</taxon>
        <taxon>Tracheophyta</taxon>
        <taxon>Spermatophyta</taxon>
        <taxon>Magnoliopsida</taxon>
        <taxon>eudicotyledons</taxon>
        <taxon>Gunneridae</taxon>
        <taxon>Pentapetalae</taxon>
        <taxon>asterids</taxon>
        <taxon>campanulids</taxon>
        <taxon>Apiales</taxon>
        <taxon>Apiaceae</taxon>
        <taxon>Apioideae</taxon>
        <taxon>apioid superclade</taxon>
        <taxon>Tordylieae</taxon>
        <taxon>Tordyliinae</taxon>
        <taxon>Heracleum</taxon>
    </lineage>
</organism>
<keyword evidence="8" id="KW-1185">Reference proteome</keyword>
<dbReference type="EMBL" id="JAUIZM010000002">
    <property type="protein sequence ID" value="KAK1397075.1"/>
    <property type="molecule type" value="Genomic_DNA"/>
</dbReference>
<evidence type="ECO:0000256" key="3">
    <source>
        <dbReference type="ARBA" id="ARBA00023125"/>
    </source>
</evidence>
<gene>
    <name evidence="7" type="ORF">POM88_006938</name>
</gene>
<dbReference type="Proteomes" id="UP001237642">
    <property type="component" value="Unassembled WGS sequence"/>
</dbReference>
<dbReference type="PANTHER" id="PTHR31920:SF132">
    <property type="entry name" value="TF-B3 DOMAIN-CONTAINING PROTEIN"/>
    <property type="match status" value="1"/>
</dbReference>
<evidence type="ECO:0000256" key="1">
    <source>
        <dbReference type="ARBA" id="ARBA00004123"/>
    </source>
</evidence>
<evidence type="ECO:0000313" key="8">
    <source>
        <dbReference type="Proteomes" id="UP001237642"/>
    </source>
</evidence>
<dbReference type="PROSITE" id="PS50863">
    <property type="entry name" value="B3"/>
    <property type="match status" value="3"/>
</dbReference>
<comment type="subcellular location">
    <subcellularLocation>
        <location evidence="1">Nucleus</location>
    </subcellularLocation>
</comment>
<evidence type="ECO:0000259" key="6">
    <source>
        <dbReference type="PROSITE" id="PS50863"/>
    </source>
</evidence>
<dbReference type="InterPro" id="IPR015300">
    <property type="entry name" value="DNA-bd_pseudobarrel_sf"/>
</dbReference>
<dbReference type="InterPro" id="IPR003340">
    <property type="entry name" value="B3_DNA-bd"/>
</dbReference>
<dbReference type="Gene3D" id="2.40.330.10">
    <property type="entry name" value="DNA-binding pseudobarrel domain"/>
    <property type="match status" value="5"/>
</dbReference>
<dbReference type="SUPFAM" id="SSF101936">
    <property type="entry name" value="DNA-binding pseudobarrel domain"/>
    <property type="match status" value="7"/>
</dbReference>
<name>A0AAD8J791_9APIA</name>
<dbReference type="PANTHER" id="PTHR31920">
    <property type="entry name" value="B3 DOMAIN-CONTAINING"/>
    <property type="match status" value="1"/>
</dbReference>
<protein>
    <recommendedName>
        <fullName evidence="6">TF-B3 domain-containing protein</fullName>
    </recommendedName>
</protein>
<dbReference type="GO" id="GO:0005634">
    <property type="term" value="C:nucleus"/>
    <property type="evidence" value="ECO:0007669"/>
    <property type="project" value="UniProtKB-SubCell"/>
</dbReference>
<feature type="domain" description="TF-B3" evidence="6">
    <location>
        <begin position="931"/>
        <end position="1023"/>
    </location>
</feature>
<keyword evidence="2" id="KW-0805">Transcription regulation</keyword>
<sequence>MDLDECKISMISMISSSDYKRGRLKLPLPFNAEYANDLPAKLKLHVTSGRVWEVDYVPGSIYVEGLKAMMDYYGLRPYHLALLNYVEGGDFDLHFYTPYAVEMQYSINNDVSATEIVCTPVVEDKLCSTYQFNVVKNFLGVYNLLIQNKDLLPASYAKVLSPYVCYKLHLTESVRSITLGYEDHEWRIKLKFVNGEALFSKKWFNFVDASNLLPGDIVAFYKTPTPFKYKVSVFDRKIVSEETLGGDVSPNSSYANFYKVITWDSLEDGELELPRVFRNNYGHTLGDILHIQLGGGYTTQFKYFSATHKIHGLFRFFGKYSIEHEDIIFFNYLGNSTFSVAVYDSQGMNHFRDITGYLRFEDFINPPCDMEIVLVSSDSEDSVTDNAEVVDNEGLFFSVILKKSHVDQHCHGVYIPSFMWPIYRNWGKRTLVRLILGERHWHVEVMRHRRQCRFGIGWDDFTFENNFTIGQRISFNFLGDLTFEKLPLPFYLEYGTQLPKKLFLHVPSNAIWPGELSEDKKHIEGLDEMMSFHNIQPYHIAMLEYRDGGNFKLEIFNPYCLQINYELNNSLILSNSVAFESDPEFEVSRHFENYRYNAYYNFVAMYKLHIQDIHFTVEPYTKVLSDMASSKLNLTESSNNISLGFDKYTWTINLKWENGDVYFDKGWSQFLEACNVGVGDVVVFSKKFSPNSFRVVIFSNNMINLKNSLTVYAGNINYPKFFKLMKRSTIENGEMEMPLIFMEKYGKNLSSSLDIDLGDGKNFKFRFCPTTHKISGLSRFMRKYEILCNYMLFFTYFGDSKFGLTVYDTFGTDYLREMDGFLRLHEFVNPPRGCQYIDLSNISGSIIEDDDEEVKSAPQVVPFVSEGADVNSNVEMQVQHEVEGVDNNMNAEIHVEQGMEGVDNDMNSEMNIQLEVEGLHHNMVAEMPSFNIILKKSHVHQRSHGVYIPRQLLSVYEDWGRRTLVTLIFRATNWNVEVIRNQRTCRFGIGWDKFISDNRLTAGIELSFDYSANFMFQVRISGP</sequence>
<reference evidence="7" key="2">
    <citation type="submission" date="2023-05" db="EMBL/GenBank/DDBJ databases">
        <authorList>
            <person name="Schelkunov M.I."/>
        </authorList>
    </citation>
    <scope>NUCLEOTIDE SEQUENCE</scope>
    <source>
        <strain evidence="7">Hsosn_3</strain>
        <tissue evidence="7">Leaf</tissue>
    </source>
</reference>
<dbReference type="GO" id="GO:0003677">
    <property type="term" value="F:DNA binding"/>
    <property type="evidence" value="ECO:0007669"/>
    <property type="project" value="UniProtKB-KW"/>
</dbReference>
<evidence type="ECO:0000256" key="4">
    <source>
        <dbReference type="ARBA" id="ARBA00023163"/>
    </source>
</evidence>
<evidence type="ECO:0000313" key="7">
    <source>
        <dbReference type="EMBL" id="KAK1397075.1"/>
    </source>
</evidence>
<evidence type="ECO:0000256" key="2">
    <source>
        <dbReference type="ARBA" id="ARBA00023015"/>
    </source>
</evidence>
<comment type="caution">
    <text evidence="7">The sequence shown here is derived from an EMBL/GenBank/DDBJ whole genome shotgun (WGS) entry which is preliminary data.</text>
</comment>
<dbReference type="InterPro" id="IPR050655">
    <property type="entry name" value="Plant_B3_domain"/>
</dbReference>
<dbReference type="SMART" id="SM01019">
    <property type="entry name" value="B3"/>
    <property type="match status" value="3"/>
</dbReference>
<evidence type="ECO:0000256" key="5">
    <source>
        <dbReference type="ARBA" id="ARBA00023242"/>
    </source>
</evidence>
<accession>A0AAD8J791</accession>
<feature type="domain" description="TF-B3" evidence="6">
    <location>
        <begin position="135"/>
        <end position="237"/>
    </location>
</feature>
<dbReference type="CDD" id="cd10017">
    <property type="entry name" value="B3_DNA"/>
    <property type="match status" value="3"/>
</dbReference>
<reference evidence="7" key="1">
    <citation type="submission" date="2023-02" db="EMBL/GenBank/DDBJ databases">
        <title>Genome of toxic invasive species Heracleum sosnowskyi carries increased number of genes despite the absence of recent whole-genome duplications.</title>
        <authorList>
            <person name="Schelkunov M."/>
            <person name="Shtratnikova V."/>
            <person name="Makarenko M."/>
            <person name="Klepikova A."/>
            <person name="Omelchenko D."/>
            <person name="Novikova G."/>
            <person name="Obukhova E."/>
            <person name="Bogdanov V."/>
            <person name="Penin A."/>
            <person name="Logacheva M."/>
        </authorList>
    </citation>
    <scope>NUCLEOTIDE SEQUENCE</scope>
    <source>
        <strain evidence="7">Hsosn_3</strain>
        <tissue evidence="7">Leaf</tissue>
    </source>
</reference>
<keyword evidence="5" id="KW-0539">Nucleus</keyword>